<dbReference type="InParanoid" id="A0A067P5Z2"/>
<feature type="domain" description="C3H1-type" evidence="6">
    <location>
        <begin position="316"/>
        <end position="344"/>
    </location>
</feature>
<feature type="region of interest" description="Disordered" evidence="5">
    <location>
        <begin position="226"/>
        <end position="254"/>
    </location>
</feature>
<keyword evidence="8" id="KW-1185">Reference proteome</keyword>
<evidence type="ECO:0000256" key="3">
    <source>
        <dbReference type="ARBA" id="ARBA00022833"/>
    </source>
</evidence>
<dbReference type="InterPro" id="IPR036855">
    <property type="entry name" value="Znf_CCCH_sf"/>
</dbReference>
<dbReference type="OrthoDB" id="411372at2759"/>
<evidence type="ECO:0000256" key="2">
    <source>
        <dbReference type="ARBA" id="ARBA00022771"/>
    </source>
</evidence>
<dbReference type="EMBL" id="KL197764">
    <property type="protein sequence ID" value="KDQ50204.1"/>
    <property type="molecule type" value="Genomic_DNA"/>
</dbReference>
<dbReference type="InterPro" id="IPR000571">
    <property type="entry name" value="Znf_CCCH"/>
</dbReference>
<evidence type="ECO:0000313" key="8">
    <source>
        <dbReference type="Proteomes" id="UP000027265"/>
    </source>
</evidence>
<feature type="zinc finger region" description="C3H1-type" evidence="4">
    <location>
        <begin position="316"/>
        <end position="344"/>
    </location>
</feature>
<proteinExistence type="predicted"/>
<dbReference type="PROSITE" id="PS50103">
    <property type="entry name" value="ZF_C3H1"/>
    <property type="match status" value="2"/>
</dbReference>
<feature type="compositionally biased region" description="Basic and acidic residues" evidence="5">
    <location>
        <begin position="239"/>
        <end position="254"/>
    </location>
</feature>
<dbReference type="AlphaFoldDB" id="A0A067P5Z2"/>
<organism evidence="7 8">
    <name type="scientific">Jaapia argillacea MUCL 33604</name>
    <dbReference type="NCBI Taxonomy" id="933084"/>
    <lineage>
        <taxon>Eukaryota</taxon>
        <taxon>Fungi</taxon>
        <taxon>Dikarya</taxon>
        <taxon>Basidiomycota</taxon>
        <taxon>Agaricomycotina</taxon>
        <taxon>Agaricomycetes</taxon>
        <taxon>Agaricomycetidae</taxon>
        <taxon>Jaapiales</taxon>
        <taxon>Jaapiaceae</taxon>
        <taxon>Jaapia</taxon>
    </lineage>
</organism>
<feature type="zinc finger region" description="C3H1-type" evidence="4">
    <location>
        <begin position="358"/>
        <end position="386"/>
    </location>
</feature>
<sequence length="448" mass="49089">MWDSLDDPFCGTSCALDAAASASNVLDVPITHPMFMRVAQYFIQSWGIDSKAPVVTRVFRVISSSEAQANHESYRESMDSSCELWQVPGNQDRRWYGPRCPCLIGQSSQSVTCTFPTCGICRTIKSLEYLRGKALKWRRYDWGFSMSSSPSRSFDRLFQQSSSRPLKPVLLCEVIAGNVYSVERDERLTEIPEGYNSVGELTFPDIPKPRPLATVRSQGERLPLFDHTITPHIPGGPMKADRGSSKAERRSVKADDGFDKAVGGSVEATGGSFKAIGGSFKAIGGSTDATSAMPVVDGPRQELPEPVRTYSANGGRPPKGPCSYYGTTKGCKYGKDCKFSHVQGLPGPVRTHSANGSRPPKGPCSFYNTMKGCQNGEYCAFSHDKTASSSSQWRRSNSDDNIQTGGSNPRNGSRPSEPRAHGRPANEYDSLVVFDHRAILPLYLVMYE</sequence>
<dbReference type="SUPFAM" id="SSF56399">
    <property type="entry name" value="ADP-ribosylation"/>
    <property type="match status" value="1"/>
</dbReference>
<evidence type="ECO:0000313" key="7">
    <source>
        <dbReference type="EMBL" id="KDQ50204.1"/>
    </source>
</evidence>
<keyword evidence="3 4" id="KW-0862">Zinc</keyword>
<dbReference type="Pfam" id="PF00642">
    <property type="entry name" value="zf-CCCH"/>
    <property type="match status" value="1"/>
</dbReference>
<feature type="region of interest" description="Disordered" evidence="5">
    <location>
        <begin position="389"/>
        <end position="424"/>
    </location>
</feature>
<dbReference type="SMART" id="SM00356">
    <property type="entry name" value="ZnF_C3H1"/>
    <property type="match status" value="2"/>
</dbReference>
<dbReference type="Gene3D" id="3.90.228.10">
    <property type="match status" value="1"/>
</dbReference>
<keyword evidence="1 4" id="KW-0479">Metal-binding</keyword>
<evidence type="ECO:0000259" key="6">
    <source>
        <dbReference type="PROSITE" id="PS50103"/>
    </source>
</evidence>
<evidence type="ECO:0000256" key="4">
    <source>
        <dbReference type="PROSITE-ProRule" id="PRU00723"/>
    </source>
</evidence>
<feature type="compositionally biased region" description="Low complexity" evidence="5">
    <location>
        <begin position="389"/>
        <end position="401"/>
    </location>
</feature>
<evidence type="ECO:0000256" key="1">
    <source>
        <dbReference type="ARBA" id="ARBA00022723"/>
    </source>
</evidence>
<gene>
    <name evidence="7" type="ORF">JAAARDRAFT_589928</name>
</gene>
<protein>
    <recommendedName>
        <fullName evidence="6">C3H1-type domain-containing protein</fullName>
    </recommendedName>
</protein>
<dbReference type="SUPFAM" id="SSF90229">
    <property type="entry name" value="CCCH zinc finger"/>
    <property type="match status" value="2"/>
</dbReference>
<name>A0A067P5Z2_9AGAM</name>
<evidence type="ECO:0000256" key="5">
    <source>
        <dbReference type="SAM" id="MobiDB-lite"/>
    </source>
</evidence>
<dbReference type="Proteomes" id="UP000027265">
    <property type="component" value="Unassembled WGS sequence"/>
</dbReference>
<dbReference type="HOGENOM" id="CLU_611192_0_0_1"/>
<feature type="domain" description="C3H1-type" evidence="6">
    <location>
        <begin position="358"/>
        <end position="386"/>
    </location>
</feature>
<keyword evidence="2 4" id="KW-0863">Zinc-finger</keyword>
<dbReference type="Gene3D" id="4.10.1000.10">
    <property type="entry name" value="Zinc finger, CCCH-type"/>
    <property type="match status" value="1"/>
</dbReference>
<feature type="compositionally biased region" description="Polar residues" evidence="5">
    <location>
        <begin position="402"/>
        <end position="414"/>
    </location>
</feature>
<accession>A0A067P5Z2</accession>
<reference evidence="8" key="1">
    <citation type="journal article" date="2014" name="Proc. Natl. Acad. Sci. U.S.A.">
        <title>Extensive sampling of basidiomycete genomes demonstrates inadequacy of the white-rot/brown-rot paradigm for wood decay fungi.</title>
        <authorList>
            <person name="Riley R."/>
            <person name="Salamov A.A."/>
            <person name="Brown D.W."/>
            <person name="Nagy L.G."/>
            <person name="Floudas D."/>
            <person name="Held B.W."/>
            <person name="Levasseur A."/>
            <person name="Lombard V."/>
            <person name="Morin E."/>
            <person name="Otillar R."/>
            <person name="Lindquist E.A."/>
            <person name="Sun H."/>
            <person name="LaButti K.M."/>
            <person name="Schmutz J."/>
            <person name="Jabbour D."/>
            <person name="Luo H."/>
            <person name="Baker S.E."/>
            <person name="Pisabarro A.G."/>
            <person name="Walton J.D."/>
            <person name="Blanchette R.A."/>
            <person name="Henrissat B."/>
            <person name="Martin F."/>
            <person name="Cullen D."/>
            <person name="Hibbett D.S."/>
            <person name="Grigoriev I.V."/>
        </authorList>
    </citation>
    <scope>NUCLEOTIDE SEQUENCE [LARGE SCALE GENOMIC DNA]</scope>
    <source>
        <strain evidence="8">MUCL 33604</strain>
    </source>
</reference>
<dbReference type="STRING" id="933084.A0A067P5Z2"/>
<dbReference type="GO" id="GO:0008270">
    <property type="term" value="F:zinc ion binding"/>
    <property type="evidence" value="ECO:0007669"/>
    <property type="project" value="UniProtKB-KW"/>
</dbReference>